<comment type="catalytic activity">
    <reaction evidence="13">
        <text>L-threonyl-[protein] + ATP = O-phospho-L-threonyl-[protein] + ADP + H(+)</text>
        <dbReference type="Rhea" id="RHEA:46608"/>
        <dbReference type="Rhea" id="RHEA-COMP:11060"/>
        <dbReference type="Rhea" id="RHEA-COMP:11605"/>
        <dbReference type="ChEBI" id="CHEBI:15378"/>
        <dbReference type="ChEBI" id="CHEBI:30013"/>
        <dbReference type="ChEBI" id="CHEBI:30616"/>
        <dbReference type="ChEBI" id="CHEBI:61977"/>
        <dbReference type="ChEBI" id="CHEBI:456216"/>
        <dbReference type="EC" id="2.7.11.1"/>
    </reaction>
</comment>
<dbReference type="Pfam" id="PF07714">
    <property type="entry name" value="PK_Tyr_Ser-Thr"/>
    <property type="match status" value="1"/>
</dbReference>
<dbReference type="EMBL" id="JAVYJV010000004">
    <property type="protein sequence ID" value="KAK4373390.1"/>
    <property type="molecule type" value="Genomic_DNA"/>
</dbReference>
<dbReference type="PROSITE" id="PS50011">
    <property type="entry name" value="PROTEIN_KINASE_DOM"/>
    <property type="match status" value="1"/>
</dbReference>
<keyword evidence="6 16" id="KW-0812">Transmembrane</keyword>
<keyword evidence="10 15" id="KW-0067">ATP-binding</keyword>
<evidence type="ECO:0000256" key="11">
    <source>
        <dbReference type="ARBA" id="ARBA00022989"/>
    </source>
</evidence>
<evidence type="ECO:0000256" key="8">
    <source>
        <dbReference type="ARBA" id="ARBA00022741"/>
    </source>
</evidence>
<sequence>MVPCRRAIPISHPFSHNLRYSLTLSSSKDSEYSVEGLNWSVFSRLRPVEGHFTLPGHPYGSSLALSCQLVNKEICDNDIDRISISDSNSIFLFKLPARPTIDGQLSGPERILGQIVSESIPLCEMFGFAKDVYVHCAKAWRQETLIEELDYVRNFFHGSEDFEDTEHISMTRMDCRSFFHPVFLHRSLFLLNLPSTSSALQMEEKFLSSSFPASITLLLNLPSTSSALQMEEKFLSSCFPASITLFAKSSFNVISSSNGRKVTFASTEEAIALLKWKATFQNQNNSLLASWILSTDACRDCRNWGKCKNLTDLPVARNNITGSIPPEIGNVKGFLGLDLSSNHLVGQIPKEFGKLTSLVKLLCKITIFLAIYLGILGFQPCRRPSSMVKNHSMAKGRKLILIIVLPITGALVLLCAFAGALLMCDQRRRVRKEFDATFCIGQGGHGNVYKVNLPSLGNVAVKRLHSSFESAHRKRFMTEVRALMGIKHRNIVKLWLLFECTTLVLGTYGYVAPELAYTMKVTEMCDVYSFGVLELEIIKELDGLIMYLLNPDASLDGQIESFSSIVQSV</sequence>
<dbReference type="SUPFAM" id="SSF56112">
    <property type="entry name" value="Protein kinase-like (PK-like)"/>
    <property type="match status" value="1"/>
</dbReference>
<gene>
    <name evidence="18" type="ORF">RND71_008774</name>
</gene>
<proteinExistence type="predicted"/>
<comment type="subcellular location">
    <subcellularLocation>
        <location evidence="1">Membrane</location>
    </subcellularLocation>
</comment>
<dbReference type="Proteomes" id="UP001291623">
    <property type="component" value="Unassembled WGS sequence"/>
</dbReference>
<evidence type="ECO:0000256" key="15">
    <source>
        <dbReference type="PROSITE-ProRule" id="PRU10141"/>
    </source>
</evidence>
<dbReference type="GO" id="GO:0005524">
    <property type="term" value="F:ATP binding"/>
    <property type="evidence" value="ECO:0007669"/>
    <property type="project" value="UniProtKB-UniRule"/>
</dbReference>
<dbReference type="AlphaFoldDB" id="A0AAE1VUI5"/>
<accession>A0AAE1VUI5</accession>
<feature type="transmembrane region" description="Helical" evidence="16">
    <location>
        <begin position="358"/>
        <end position="378"/>
    </location>
</feature>
<dbReference type="InterPro" id="IPR000719">
    <property type="entry name" value="Prot_kinase_dom"/>
</dbReference>
<dbReference type="InterPro" id="IPR017441">
    <property type="entry name" value="Protein_kinase_ATP_BS"/>
</dbReference>
<dbReference type="InterPro" id="IPR051420">
    <property type="entry name" value="Ser_Thr_Kinases_DiverseReg"/>
</dbReference>
<feature type="transmembrane region" description="Helical" evidence="16">
    <location>
        <begin position="399"/>
        <end position="423"/>
    </location>
</feature>
<dbReference type="GO" id="GO:0004674">
    <property type="term" value="F:protein serine/threonine kinase activity"/>
    <property type="evidence" value="ECO:0007669"/>
    <property type="project" value="UniProtKB-KW"/>
</dbReference>
<dbReference type="PANTHER" id="PTHR48005">
    <property type="entry name" value="LEUCINE RICH REPEAT KINASE 2"/>
    <property type="match status" value="1"/>
</dbReference>
<evidence type="ECO:0000256" key="10">
    <source>
        <dbReference type="ARBA" id="ARBA00022840"/>
    </source>
</evidence>
<dbReference type="InterPro" id="IPR011009">
    <property type="entry name" value="Kinase-like_dom_sf"/>
</dbReference>
<dbReference type="PANTHER" id="PTHR48005:SF16">
    <property type="entry name" value="MDIS1-INTERACTING RECEPTOR LIKE KINASE 2-LIKE ISOFORM X1"/>
    <property type="match status" value="1"/>
</dbReference>
<dbReference type="EC" id="2.7.11.1" evidence="2"/>
<dbReference type="Gene3D" id="3.30.200.20">
    <property type="entry name" value="Phosphorylase Kinase, domain 1"/>
    <property type="match status" value="1"/>
</dbReference>
<organism evidence="18 19">
    <name type="scientific">Anisodus tanguticus</name>
    <dbReference type="NCBI Taxonomy" id="243964"/>
    <lineage>
        <taxon>Eukaryota</taxon>
        <taxon>Viridiplantae</taxon>
        <taxon>Streptophyta</taxon>
        <taxon>Embryophyta</taxon>
        <taxon>Tracheophyta</taxon>
        <taxon>Spermatophyta</taxon>
        <taxon>Magnoliopsida</taxon>
        <taxon>eudicotyledons</taxon>
        <taxon>Gunneridae</taxon>
        <taxon>Pentapetalae</taxon>
        <taxon>asterids</taxon>
        <taxon>lamiids</taxon>
        <taxon>Solanales</taxon>
        <taxon>Solanaceae</taxon>
        <taxon>Solanoideae</taxon>
        <taxon>Hyoscyameae</taxon>
        <taxon>Anisodus</taxon>
    </lineage>
</organism>
<keyword evidence="8 15" id="KW-0547">Nucleotide-binding</keyword>
<evidence type="ECO:0000256" key="3">
    <source>
        <dbReference type="ARBA" id="ARBA00022527"/>
    </source>
</evidence>
<evidence type="ECO:0000256" key="7">
    <source>
        <dbReference type="ARBA" id="ARBA00022737"/>
    </source>
</evidence>
<comment type="caution">
    <text evidence="18">The sequence shown here is derived from an EMBL/GenBank/DDBJ whole genome shotgun (WGS) entry which is preliminary data.</text>
</comment>
<keyword evidence="5" id="KW-0808">Transferase</keyword>
<dbReference type="InterPro" id="IPR001611">
    <property type="entry name" value="Leu-rich_rpt"/>
</dbReference>
<evidence type="ECO:0000256" key="9">
    <source>
        <dbReference type="ARBA" id="ARBA00022777"/>
    </source>
</evidence>
<protein>
    <recommendedName>
        <fullName evidence="2">non-specific serine/threonine protein kinase</fullName>
        <ecNumber evidence="2">2.7.11.1</ecNumber>
    </recommendedName>
</protein>
<evidence type="ECO:0000256" key="16">
    <source>
        <dbReference type="SAM" id="Phobius"/>
    </source>
</evidence>
<evidence type="ECO:0000313" key="19">
    <source>
        <dbReference type="Proteomes" id="UP001291623"/>
    </source>
</evidence>
<evidence type="ECO:0000256" key="12">
    <source>
        <dbReference type="ARBA" id="ARBA00023136"/>
    </source>
</evidence>
<evidence type="ECO:0000256" key="5">
    <source>
        <dbReference type="ARBA" id="ARBA00022679"/>
    </source>
</evidence>
<feature type="domain" description="Protein kinase" evidence="17">
    <location>
        <begin position="434"/>
        <end position="569"/>
    </location>
</feature>
<dbReference type="PROSITE" id="PS00107">
    <property type="entry name" value="PROTEIN_KINASE_ATP"/>
    <property type="match status" value="1"/>
</dbReference>
<reference evidence="18" key="1">
    <citation type="submission" date="2023-12" db="EMBL/GenBank/DDBJ databases">
        <title>Genome assembly of Anisodus tanguticus.</title>
        <authorList>
            <person name="Wang Y.-J."/>
        </authorList>
    </citation>
    <scope>NUCLEOTIDE SEQUENCE</scope>
    <source>
        <strain evidence="18">KB-2021</strain>
        <tissue evidence="18">Leaf</tissue>
    </source>
</reference>
<evidence type="ECO:0000256" key="6">
    <source>
        <dbReference type="ARBA" id="ARBA00022692"/>
    </source>
</evidence>
<keyword evidence="11 16" id="KW-1133">Transmembrane helix</keyword>
<evidence type="ECO:0000256" key="14">
    <source>
        <dbReference type="ARBA" id="ARBA00048679"/>
    </source>
</evidence>
<evidence type="ECO:0000256" key="1">
    <source>
        <dbReference type="ARBA" id="ARBA00004370"/>
    </source>
</evidence>
<feature type="binding site" evidence="15">
    <location>
        <position position="462"/>
    </location>
    <ligand>
        <name>ATP</name>
        <dbReference type="ChEBI" id="CHEBI:30616"/>
    </ligand>
</feature>
<dbReference type="Gene3D" id="3.80.10.10">
    <property type="entry name" value="Ribonuclease Inhibitor"/>
    <property type="match status" value="1"/>
</dbReference>
<evidence type="ECO:0000313" key="18">
    <source>
        <dbReference type="EMBL" id="KAK4373390.1"/>
    </source>
</evidence>
<dbReference type="SUPFAM" id="SSF52058">
    <property type="entry name" value="L domain-like"/>
    <property type="match status" value="1"/>
</dbReference>
<dbReference type="Gene3D" id="1.10.510.10">
    <property type="entry name" value="Transferase(Phosphotransferase) domain 1"/>
    <property type="match status" value="1"/>
</dbReference>
<keyword evidence="3" id="KW-0723">Serine/threonine-protein kinase</keyword>
<dbReference type="GO" id="GO:0016020">
    <property type="term" value="C:membrane"/>
    <property type="evidence" value="ECO:0007669"/>
    <property type="project" value="UniProtKB-SubCell"/>
</dbReference>
<keyword evidence="7" id="KW-0677">Repeat</keyword>
<dbReference type="InterPro" id="IPR032675">
    <property type="entry name" value="LRR_dom_sf"/>
</dbReference>
<evidence type="ECO:0000256" key="4">
    <source>
        <dbReference type="ARBA" id="ARBA00022614"/>
    </source>
</evidence>
<evidence type="ECO:0000256" key="13">
    <source>
        <dbReference type="ARBA" id="ARBA00047899"/>
    </source>
</evidence>
<name>A0AAE1VUI5_9SOLA</name>
<dbReference type="InterPro" id="IPR001245">
    <property type="entry name" value="Ser-Thr/Tyr_kinase_cat_dom"/>
</dbReference>
<keyword evidence="9" id="KW-0418">Kinase</keyword>
<evidence type="ECO:0000259" key="17">
    <source>
        <dbReference type="PROSITE" id="PS50011"/>
    </source>
</evidence>
<evidence type="ECO:0000256" key="2">
    <source>
        <dbReference type="ARBA" id="ARBA00012513"/>
    </source>
</evidence>
<keyword evidence="4" id="KW-0433">Leucine-rich repeat</keyword>
<keyword evidence="19" id="KW-1185">Reference proteome</keyword>
<keyword evidence="12 16" id="KW-0472">Membrane</keyword>
<comment type="catalytic activity">
    <reaction evidence="14">
        <text>L-seryl-[protein] + ATP = O-phospho-L-seryl-[protein] + ADP + H(+)</text>
        <dbReference type="Rhea" id="RHEA:17989"/>
        <dbReference type="Rhea" id="RHEA-COMP:9863"/>
        <dbReference type="Rhea" id="RHEA-COMP:11604"/>
        <dbReference type="ChEBI" id="CHEBI:15378"/>
        <dbReference type="ChEBI" id="CHEBI:29999"/>
        <dbReference type="ChEBI" id="CHEBI:30616"/>
        <dbReference type="ChEBI" id="CHEBI:83421"/>
        <dbReference type="ChEBI" id="CHEBI:456216"/>
        <dbReference type="EC" id="2.7.11.1"/>
    </reaction>
</comment>
<dbReference type="Pfam" id="PF00560">
    <property type="entry name" value="LRR_1"/>
    <property type="match status" value="1"/>
</dbReference>